<accession>A0A5E4BFE0</accession>
<dbReference type="EMBL" id="CABDUW010000371">
    <property type="protein sequence ID" value="VTJ67302.1"/>
    <property type="molecule type" value="Genomic_DNA"/>
</dbReference>
<evidence type="ECO:0000313" key="2">
    <source>
        <dbReference type="EMBL" id="KAF7486601.1"/>
    </source>
</evidence>
<reference evidence="3 4" key="1">
    <citation type="submission" date="2019-04" db="EMBL/GenBank/DDBJ databases">
        <authorList>
            <person name="Alioto T."/>
            <person name="Alioto T."/>
        </authorList>
    </citation>
    <scope>NUCLEOTIDE SEQUENCE [LARGE SCALE GENOMIC DNA]</scope>
</reference>
<sequence>MPTESYSHMEKQTTQPFPQRALGSSPDGCYIEMGIDALEENVVLDMPLCILLHSPPMGFEVQDCPPSNTPTSTLRPCIGVGAGFATVQPPGADLRTLVTPDLTWARAQIPGG</sequence>
<evidence type="ECO:0000256" key="1">
    <source>
        <dbReference type="SAM" id="MobiDB-lite"/>
    </source>
</evidence>
<organism evidence="3 4">
    <name type="scientific">Marmota monax</name>
    <name type="common">Woodchuck</name>
    <dbReference type="NCBI Taxonomy" id="9995"/>
    <lineage>
        <taxon>Eukaryota</taxon>
        <taxon>Metazoa</taxon>
        <taxon>Chordata</taxon>
        <taxon>Craniata</taxon>
        <taxon>Vertebrata</taxon>
        <taxon>Euteleostomi</taxon>
        <taxon>Mammalia</taxon>
        <taxon>Eutheria</taxon>
        <taxon>Euarchontoglires</taxon>
        <taxon>Glires</taxon>
        <taxon>Rodentia</taxon>
        <taxon>Sciuromorpha</taxon>
        <taxon>Sciuridae</taxon>
        <taxon>Xerinae</taxon>
        <taxon>Marmotini</taxon>
        <taxon>Marmota</taxon>
    </lineage>
</organism>
<evidence type="ECO:0000313" key="3">
    <source>
        <dbReference type="EMBL" id="VTJ67302.1"/>
    </source>
</evidence>
<dbReference type="Proteomes" id="UP000662637">
    <property type="component" value="Unassembled WGS sequence"/>
</dbReference>
<feature type="compositionally biased region" description="Polar residues" evidence="1">
    <location>
        <begin position="1"/>
        <end position="17"/>
    </location>
</feature>
<feature type="region of interest" description="Disordered" evidence="1">
    <location>
        <begin position="1"/>
        <end position="23"/>
    </location>
</feature>
<protein>
    <submittedName>
        <fullName evidence="3">Uncharacterized protein</fullName>
    </submittedName>
</protein>
<evidence type="ECO:0000313" key="4">
    <source>
        <dbReference type="Proteomes" id="UP000335636"/>
    </source>
</evidence>
<dbReference type="AlphaFoldDB" id="A0A5E4BFE0"/>
<dbReference type="Proteomes" id="UP000335636">
    <property type="component" value="Unassembled WGS sequence"/>
</dbReference>
<dbReference type="EMBL" id="WJEC01000035">
    <property type="protein sequence ID" value="KAF7486601.1"/>
    <property type="molecule type" value="Genomic_DNA"/>
</dbReference>
<gene>
    <name evidence="2" type="ORF">GHT09_000958</name>
    <name evidence="3" type="ORF">MONAX_5E045777</name>
</gene>
<reference evidence="2" key="2">
    <citation type="submission" date="2020-08" db="EMBL/GenBank/DDBJ databases">
        <authorList>
            <person name="Shumante A."/>
            <person name="Zimin A.V."/>
            <person name="Puiu D."/>
            <person name="Salzberg S.L."/>
        </authorList>
    </citation>
    <scope>NUCLEOTIDE SEQUENCE</scope>
    <source>
        <strain evidence="2">WC2-LM</strain>
        <tissue evidence="2">Liver</tissue>
    </source>
</reference>
<proteinExistence type="predicted"/>
<name>A0A5E4BFE0_MARMO</name>
<keyword evidence="4" id="KW-1185">Reference proteome</keyword>